<sequence>MRWCWGTVHWVVGWFLCRMVGTGCSKTDRGSRVRRGDGVEYFGSGGATGCTCIMSLGDSLVRCTHRVMWFSLYWMGRGFDARWCRIFEVMFGVIAIGEDGE</sequence>
<evidence type="ECO:0000256" key="1">
    <source>
        <dbReference type="SAM" id="SignalP"/>
    </source>
</evidence>
<feature type="signal peptide" evidence="1">
    <location>
        <begin position="1"/>
        <end position="24"/>
    </location>
</feature>
<reference evidence="2" key="1">
    <citation type="submission" date="2021-05" db="EMBL/GenBank/DDBJ databases">
        <authorList>
            <person name="Alioto T."/>
            <person name="Alioto T."/>
            <person name="Gomez Garrido J."/>
        </authorList>
    </citation>
    <scope>NUCLEOTIDE SEQUENCE</scope>
</reference>
<dbReference type="AlphaFoldDB" id="A0A8D9FC06"/>
<dbReference type="EMBL" id="HBUF01629832">
    <property type="protein sequence ID" value="CAG6782911.1"/>
    <property type="molecule type" value="Transcribed_RNA"/>
</dbReference>
<name>A0A8D9FC06_9HEMI</name>
<keyword evidence="1" id="KW-0732">Signal</keyword>
<dbReference type="EMBL" id="HBUF01629831">
    <property type="protein sequence ID" value="CAG6782910.1"/>
    <property type="molecule type" value="Transcribed_RNA"/>
</dbReference>
<accession>A0A8D9FC06</accession>
<protein>
    <recommendedName>
        <fullName evidence="3">Secreted protein</fullName>
    </recommendedName>
</protein>
<evidence type="ECO:0000313" key="2">
    <source>
        <dbReference type="EMBL" id="CAG6782910.1"/>
    </source>
</evidence>
<evidence type="ECO:0008006" key="3">
    <source>
        <dbReference type="Google" id="ProtNLM"/>
    </source>
</evidence>
<organism evidence="2">
    <name type="scientific">Cacopsylla melanoneura</name>
    <dbReference type="NCBI Taxonomy" id="428564"/>
    <lineage>
        <taxon>Eukaryota</taxon>
        <taxon>Metazoa</taxon>
        <taxon>Ecdysozoa</taxon>
        <taxon>Arthropoda</taxon>
        <taxon>Hexapoda</taxon>
        <taxon>Insecta</taxon>
        <taxon>Pterygota</taxon>
        <taxon>Neoptera</taxon>
        <taxon>Paraneoptera</taxon>
        <taxon>Hemiptera</taxon>
        <taxon>Sternorrhyncha</taxon>
        <taxon>Psylloidea</taxon>
        <taxon>Psyllidae</taxon>
        <taxon>Psyllinae</taxon>
        <taxon>Cacopsylla</taxon>
    </lineage>
</organism>
<proteinExistence type="predicted"/>
<feature type="chain" id="PRO_5036263060" description="Secreted protein" evidence="1">
    <location>
        <begin position="25"/>
        <end position="101"/>
    </location>
</feature>
<dbReference type="EMBL" id="HBUF01629830">
    <property type="protein sequence ID" value="CAG6782909.1"/>
    <property type="molecule type" value="Transcribed_RNA"/>
</dbReference>